<dbReference type="EMBL" id="JARGDH010000005">
    <property type="protein sequence ID" value="KAL0267173.1"/>
    <property type="molecule type" value="Genomic_DNA"/>
</dbReference>
<evidence type="ECO:0000259" key="1">
    <source>
        <dbReference type="Pfam" id="PF07717"/>
    </source>
</evidence>
<dbReference type="InterPro" id="IPR056371">
    <property type="entry name" value="DHX37-like_C"/>
</dbReference>
<dbReference type="AlphaFoldDB" id="A0AAW2HBC4"/>
<evidence type="ECO:0000313" key="3">
    <source>
        <dbReference type="EMBL" id="KAL0267173.1"/>
    </source>
</evidence>
<organism evidence="3">
    <name type="scientific">Menopon gallinae</name>
    <name type="common">poultry shaft louse</name>
    <dbReference type="NCBI Taxonomy" id="328185"/>
    <lineage>
        <taxon>Eukaryota</taxon>
        <taxon>Metazoa</taxon>
        <taxon>Ecdysozoa</taxon>
        <taxon>Arthropoda</taxon>
        <taxon>Hexapoda</taxon>
        <taxon>Insecta</taxon>
        <taxon>Pterygota</taxon>
        <taxon>Neoptera</taxon>
        <taxon>Paraneoptera</taxon>
        <taxon>Psocodea</taxon>
        <taxon>Troctomorpha</taxon>
        <taxon>Phthiraptera</taxon>
        <taxon>Amblycera</taxon>
        <taxon>Menoponidae</taxon>
        <taxon>Menopon</taxon>
    </lineage>
</organism>
<accession>A0AAW2HBC4</accession>
<gene>
    <name evidence="3" type="ORF">PYX00_009521</name>
</gene>
<feature type="domain" description="ATP-dependent RNA helicase DHX37-like C-terminal" evidence="2">
    <location>
        <begin position="117"/>
        <end position="195"/>
    </location>
</feature>
<name>A0AAW2HBC4_9NEOP</name>
<dbReference type="Pfam" id="PF07717">
    <property type="entry name" value="OB_NTP_bind"/>
    <property type="match status" value="1"/>
</dbReference>
<reference evidence="3" key="1">
    <citation type="journal article" date="2024" name="Gigascience">
        <title>Chromosome-level genome of the poultry shaft louse Menopon gallinae provides insight into the host-switching and adaptive evolution of parasitic lice.</title>
        <authorList>
            <person name="Xu Y."/>
            <person name="Ma L."/>
            <person name="Liu S."/>
            <person name="Liang Y."/>
            <person name="Liu Q."/>
            <person name="He Z."/>
            <person name="Tian L."/>
            <person name="Duan Y."/>
            <person name="Cai W."/>
            <person name="Li H."/>
            <person name="Song F."/>
        </authorList>
    </citation>
    <scope>NUCLEOTIDE SEQUENCE</scope>
    <source>
        <strain evidence="3">Cailab_2023a</strain>
    </source>
</reference>
<feature type="domain" description="DEAD-box helicase OB fold" evidence="1">
    <location>
        <begin position="3"/>
        <end position="51"/>
    </location>
</feature>
<evidence type="ECO:0008006" key="4">
    <source>
        <dbReference type="Google" id="ProtNLM"/>
    </source>
</evidence>
<proteinExistence type="predicted"/>
<dbReference type="InterPro" id="IPR011709">
    <property type="entry name" value="DEAD-box_helicase_OB_fold"/>
</dbReference>
<evidence type="ECO:0000259" key="2">
    <source>
        <dbReference type="Pfam" id="PF23362"/>
    </source>
</evidence>
<comment type="caution">
    <text evidence="3">The sequence shown here is derived from an EMBL/GenBank/DDBJ whole genome shotgun (WGS) entry which is preliminary data.</text>
</comment>
<sequence>MEEPIFLHSSSVLKKEMPEWVVYQEVYETNKMYMRGVTAIEPEWLPMYAPNMCNLSEPLSDPPPRYDPVTGKVHCRVNGTFGRAALTLPTMEIPFTQTLDSYKWFARFLLNGEVFPKLQKYTNSLLSSPTSMTKSWSKLQPRTEILLKALVSKEANNRDQLIKIWEENSYYLLDAYKSWLPDSAHESLTLIWPPIWYVNVT</sequence>
<protein>
    <recommendedName>
        <fullName evidence="4">ATP-dependent RNA helicase DHX37</fullName>
    </recommendedName>
</protein>
<dbReference type="Pfam" id="PF23362">
    <property type="entry name" value="DHX37_C"/>
    <property type="match status" value="1"/>
</dbReference>